<dbReference type="Pfam" id="PF00596">
    <property type="entry name" value="Aldolase_II"/>
    <property type="match status" value="1"/>
</dbReference>
<dbReference type="InterPro" id="IPR001303">
    <property type="entry name" value="Aldolase_II/adducin_N"/>
</dbReference>
<comment type="caution">
    <text evidence="4">The sequence shown here is derived from an EMBL/GenBank/DDBJ whole genome shotgun (WGS) entry which is preliminary data.</text>
</comment>
<keyword evidence="2" id="KW-0456">Lyase</keyword>
<evidence type="ECO:0000259" key="3">
    <source>
        <dbReference type="SMART" id="SM01007"/>
    </source>
</evidence>
<keyword evidence="1" id="KW-0479">Metal-binding</keyword>
<dbReference type="Gene3D" id="3.40.225.10">
    <property type="entry name" value="Class II aldolase/adducin N-terminal domain"/>
    <property type="match status" value="1"/>
</dbReference>
<dbReference type="Proteomes" id="UP001642482">
    <property type="component" value="Unassembled WGS sequence"/>
</dbReference>
<dbReference type="PANTHER" id="PTHR22789">
    <property type="entry name" value="FUCULOSE PHOSPHATE ALDOLASE"/>
    <property type="match status" value="1"/>
</dbReference>
<evidence type="ECO:0000313" key="5">
    <source>
        <dbReference type="Proteomes" id="UP001642482"/>
    </source>
</evidence>
<dbReference type="InterPro" id="IPR050197">
    <property type="entry name" value="Aldolase_class_II_sugar_metab"/>
</dbReference>
<organism evidence="4 5">
    <name type="scientific">Sporothrix eucalyptigena</name>
    <dbReference type="NCBI Taxonomy" id="1812306"/>
    <lineage>
        <taxon>Eukaryota</taxon>
        <taxon>Fungi</taxon>
        <taxon>Dikarya</taxon>
        <taxon>Ascomycota</taxon>
        <taxon>Pezizomycotina</taxon>
        <taxon>Sordariomycetes</taxon>
        <taxon>Sordariomycetidae</taxon>
        <taxon>Ophiostomatales</taxon>
        <taxon>Ophiostomataceae</taxon>
        <taxon>Sporothrix</taxon>
    </lineage>
</organism>
<proteinExistence type="predicted"/>
<protein>
    <recommendedName>
        <fullName evidence="3">Class II aldolase/adducin N-terminal domain-containing protein</fullName>
    </recommendedName>
</protein>
<dbReference type="SMART" id="SM01007">
    <property type="entry name" value="Aldolase_II"/>
    <property type="match status" value="1"/>
</dbReference>
<evidence type="ECO:0000256" key="2">
    <source>
        <dbReference type="ARBA" id="ARBA00023239"/>
    </source>
</evidence>
<feature type="domain" description="Class II aldolase/adducin N-terminal" evidence="3">
    <location>
        <begin position="14"/>
        <end position="212"/>
    </location>
</feature>
<sequence>MPSSLANVNEALLRKYILGCHIIHHHKVVDAYGHLSVRLSESVFLMCRYMAPALVARREDLVLYSVDTGESLQDNAPRGFSERYIHSEVYKAYPNVYAVIHSHSLDVVPFSLLPSTPLRACIHIAGFLGTAVPVWDATASYYHEHPDVDRSMLVNNTDMGASLAEALGQGEDGLPANSVALMRGHGYVCTGDSIEMVVAKAIYTAQNARVQMTAVGLLAATSGQASTSDGTAGVQFFDDREAGDTGRTTIQGAAKPWPLWVAEVTGDPLYRIEL</sequence>
<dbReference type="EMBL" id="CAWUHD010000028">
    <property type="protein sequence ID" value="CAK7218472.1"/>
    <property type="molecule type" value="Genomic_DNA"/>
</dbReference>
<reference evidence="4 5" key="1">
    <citation type="submission" date="2024-01" db="EMBL/GenBank/DDBJ databases">
        <authorList>
            <person name="Allen C."/>
            <person name="Tagirdzhanova G."/>
        </authorList>
    </citation>
    <scope>NUCLEOTIDE SEQUENCE [LARGE SCALE GENOMIC DNA]</scope>
</reference>
<dbReference type="InterPro" id="IPR036409">
    <property type="entry name" value="Aldolase_II/adducin_N_sf"/>
</dbReference>
<keyword evidence="5" id="KW-1185">Reference proteome</keyword>
<evidence type="ECO:0000313" key="4">
    <source>
        <dbReference type="EMBL" id="CAK7218472.1"/>
    </source>
</evidence>
<evidence type="ECO:0000256" key="1">
    <source>
        <dbReference type="ARBA" id="ARBA00022723"/>
    </source>
</evidence>
<accession>A0ABP0BFR0</accession>
<name>A0ABP0BFR0_9PEZI</name>
<dbReference type="SUPFAM" id="SSF53639">
    <property type="entry name" value="AraD/HMP-PK domain-like"/>
    <property type="match status" value="1"/>
</dbReference>
<gene>
    <name evidence="4" type="ORF">SEUCBS140593_003555</name>
</gene>
<dbReference type="PANTHER" id="PTHR22789:SF0">
    <property type="entry name" value="3-OXO-TETRONATE 4-PHOSPHATE DECARBOXYLASE-RELATED"/>
    <property type="match status" value="1"/>
</dbReference>